<dbReference type="AlphaFoldDB" id="G2XNP2"/>
<evidence type="ECO:0000313" key="1">
    <source>
        <dbReference type="EMBL" id="CCD42498.1"/>
    </source>
</evidence>
<evidence type="ECO:0000313" key="2">
    <source>
        <dbReference type="Proteomes" id="UP000008177"/>
    </source>
</evidence>
<sequence length="36" mass="4120">MSSRRHLTEPTHYITERSSATVLATLGQTPWQNVCF</sequence>
<organism evidence="1 2">
    <name type="scientific">Botryotinia fuckeliana (strain T4)</name>
    <name type="common">Noble rot fungus</name>
    <name type="synonym">Botrytis cinerea</name>
    <dbReference type="NCBI Taxonomy" id="999810"/>
    <lineage>
        <taxon>Eukaryota</taxon>
        <taxon>Fungi</taxon>
        <taxon>Dikarya</taxon>
        <taxon>Ascomycota</taxon>
        <taxon>Pezizomycotina</taxon>
        <taxon>Leotiomycetes</taxon>
        <taxon>Helotiales</taxon>
        <taxon>Sclerotiniaceae</taxon>
        <taxon>Botrytis</taxon>
    </lineage>
</organism>
<name>G2XNP2_BOTF4</name>
<dbReference type="HOGENOM" id="CLU_3359534_0_0_1"/>
<proteinExistence type="predicted"/>
<dbReference type="Proteomes" id="UP000008177">
    <property type="component" value="Unplaced contigs"/>
</dbReference>
<reference evidence="2" key="1">
    <citation type="journal article" date="2011" name="PLoS Genet.">
        <title>Genomic analysis of the necrotrophic fungal pathogens Sclerotinia sclerotiorum and Botrytis cinerea.</title>
        <authorList>
            <person name="Amselem J."/>
            <person name="Cuomo C.A."/>
            <person name="van Kan J.A."/>
            <person name="Viaud M."/>
            <person name="Benito E.P."/>
            <person name="Couloux A."/>
            <person name="Coutinho P.M."/>
            <person name="de Vries R.P."/>
            <person name="Dyer P.S."/>
            <person name="Fillinger S."/>
            <person name="Fournier E."/>
            <person name="Gout L."/>
            <person name="Hahn M."/>
            <person name="Kohn L."/>
            <person name="Lapalu N."/>
            <person name="Plummer K.M."/>
            <person name="Pradier J.M."/>
            <person name="Quevillon E."/>
            <person name="Sharon A."/>
            <person name="Simon A."/>
            <person name="ten Have A."/>
            <person name="Tudzynski B."/>
            <person name="Tudzynski P."/>
            <person name="Wincker P."/>
            <person name="Andrew M."/>
            <person name="Anthouard V."/>
            <person name="Beever R.E."/>
            <person name="Beffa R."/>
            <person name="Benoit I."/>
            <person name="Bouzid O."/>
            <person name="Brault B."/>
            <person name="Chen Z."/>
            <person name="Choquer M."/>
            <person name="Collemare J."/>
            <person name="Cotton P."/>
            <person name="Danchin E.G."/>
            <person name="Da Silva C."/>
            <person name="Gautier A."/>
            <person name="Giraud C."/>
            <person name="Giraud T."/>
            <person name="Gonzalez C."/>
            <person name="Grossetete S."/>
            <person name="Guldener U."/>
            <person name="Henrissat B."/>
            <person name="Howlett B.J."/>
            <person name="Kodira C."/>
            <person name="Kretschmer M."/>
            <person name="Lappartient A."/>
            <person name="Leroch M."/>
            <person name="Levis C."/>
            <person name="Mauceli E."/>
            <person name="Neuveglise C."/>
            <person name="Oeser B."/>
            <person name="Pearson M."/>
            <person name="Poulain J."/>
            <person name="Poussereau N."/>
            <person name="Quesneville H."/>
            <person name="Rascle C."/>
            <person name="Schumacher J."/>
            <person name="Segurens B."/>
            <person name="Sexton A."/>
            <person name="Silva E."/>
            <person name="Sirven C."/>
            <person name="Soanes D.M."/>
            <person name="Talbot N.J."/>
            <person name="Templeton M."/>
            <person name="Yandava C."/>
            <person name="Yarden O."/>
            <person name="Zeng Q."/>
            <person name="Rollins J.A."/>
            <person name="Lebrun M.H."/>
            <person name="Dickman M."/>
        </authorList>
    </citation>
    <scope>NUCLEOTIDE SEQUENCE [LARGE SCALE GENOMIC DNA]</scope>
    <source>
        <strain evidence="2">T4</strain>
    </source>
</reference>
<dbReference type="EMBL" id="FQ790246">
    <property type="protein sequence ID" value="CCD42498.1"/>
    <property type="molecule type" value="Genomic_DNA"/>
</dbReference>
<accession>G2XNP2</accession>
<protein>
    <submittedName>
        <fullName evidence="1">Uncharacterized protein</fullName>
    </submittedName>
</protein>
<dbReference type="InParanoid" id="G2XNP2"/>
<gene>
    <name evidence="1" type="ORF">BofuT4_uP075810.1</name>
</gene>